<dbReference type="GO" id="GO:0006412">
    <property type="term" value="P:translation"/>
    <property type="evidence" value="ECO:0007669"/>
    <property type="project" value="InterPro"/>
</dbReference>
<organism evidence="2 3">
    <name type="scientific">Tupaia chinensis</name>
    <name type="common">Chinese tree shrew</name>
    <name type="synonym">Tupaia belangeri chinensis</name>
    <dbReference type="NCBI Taxonomy" id="246437"/>
    <lineage>
        <taxon>Eukaryota</taxon>
        <taxon>Metazoa</taxon>
        <taxon>Chordata</taxon>
        <taxon>Craniata</taxon>
        <taxon>Vertebrata</taxon>
        <taxon>Euteleostomi</taxon>
        <taxon>Mammalia</taxon>
        <taxon>Eutheria</taxon>
        <taxon>Euarchontoglires</taxon>
        <taxon>Scandentia</taxon>
        <taxon>Tupaiidae</taxon>
        <taxon>Tupaia</taxon>
    </lineage>
</organism>
<dbReference type="GO" id="GO:0003735">
    <property type="term" value="F:structural constituent of ribosome"/>
    <property type="evidence" value="ECO:0007669"/>
    <property type="project" value="InterPro"/>
</dbReference>
<accession>L9L636</accession>
<dbReference type="EMBL" id="KB320551">
    <property type="protein sequence ID" value="ELW69002.1"/>
    <property type="molecule type" value="Genomic_DNA"/>
</dbReference>
<dbReference type="GO" id="GO:0005840">
    <property type="term" value="C:ribosome"/>
    <property type="evidence" value="ECO:0007669"/>
    <property type="project" value="UniProtKB-KW"/>
</dbReference>
<dbReference type="STRING" id="246437.L9L636"/>
<dbReference type="AlphaFoldDB" id="L9L636"/>
<gene>
    <name evidence="2" type="ORF">TREES_T100007237</name>
</gene>
<dbReference type="Gene3D" id="3.30.230.10">
    <property type="match status" value="1"/>
</dbReference>
<feature type="domain" description="Small ribosomal subunit protein uS5 C-terminal" evidence="1">
    <location>
        <begin position="2"/>
        <end position="50"/>
    </location>
</feature>
<evidence type="ECO:0000259" key="1">
    <source>
        <dbReference type="Pfam" id="PF03719"/>
    </source>
</evidence>
<name>L9L636_TUPCH</name>
<dbReference type="InterPro" id="IPR020568">
    <property type="entry name" value="Ribosomal_Su5_D2-typ_SF"/>
</dbReference>
<dbReference type="InParanoid" id="L9L636"/>
<dbReference type="InterPro" id="IPR014721">
    <property type="entry name" value="Ribsml_uS5_D2-typ_fold_subgr"/>
</dbReference>
<evidence type="ECO:0000313" key="3">
    <source>
        <dbReference type="Proteomes" id="UP000011518"/>
    </source>
</evidence>
<dbReference type="Pfam" id="PF03719">
    <property type="entry name" value="Ribosomal_S5_C"/>
    <property type="match status" value="1"/>
</dbReference>
<dbReference type="InterPro" id="IPR005324">
    <property type="entry name" value="Ribosomal_uS5_C"/>
</dbReference>
<reference evidence="3" key="2">
    <citation type="journal article" date="2013" name="Nat. Commun.">
        <title>Genome of the Chinese tree shrew.</title>
        <authorList>
            <person name="Fan Y."/>
            <person name="Huang Z.Y."/>
            <person name="Cao C.C."/>
            <person name="Chen C.S."/>
            <person name="Chen Y.X."/>
            <person name="Fan D.D."/>
            <person name="He J."/>
            <person name="Hou H.L."/>
            <person name="Hu L."/>
            <person name="Hu X.T."/>
            <person name="Jiang X.T."/>
            <person name="Lai R."/>
            <person name="Lang Y.S."/>
            <person name="Liang B."/>
            <person name="Liao S.G."/>
            <person name="Mu D."/>
            <person name="Ma Y.Y."/>
            <person name="Niu Y.Y."/>
            <person name="Sun X.Q."/>
            <person name="Xia J.Q."/>
            <person name="Xiao J."/>
            <person name="Xiong Z.Q."/>
            <person name="Xu L."/>
            <person name="Yang L."/>
            <person name="Zhang Y."/>
            <person name="Zhao W."/>
            <person name="Zhao X.D."/>
            <person name="Zheng Y.T."/>
            <person name="Zhou J.M."/>
            <person name="Zhu Y.B."/>
            <person name="Zhang G.J."/>
            <person name="Wang J."/>
            <person name="Yao Y.G."/>
        </authorList>
    </citation>
    <scope>NUCLEOTIDE SEQUENCE [LARGE SCALE GENOMIC DNA]</scope>
</reference>
<sequence>MPKKLLLMATINDCFISARGYTATLDNFAKTTFDAIYKTYSYLTPSLWKETKFTKSPYWEFTEHLDKTHTRDFFMQRTQTPAVARTQDFNTRKIKCIKLEKK</sequence>
<keyword evidence="2" id="KW-0689">Ribosomal protein</keyword>
<keyword evidence="3" id="KW-1185">Reference proteome</keyword>
<protein>
    <submittedName>
        <fullName evidence="2">40S ribosomal protein S2</fullName>
    </submittedName>
</protein>
<reference evidence="3" key="1">
    <citation type="submission" date="2012-07" db="EMBL/GenBank/DDBJ databases">
        <title>Genome of the Chinese tree shrew, a rising model animal genetically related to primates.</title>
        <authorList>
            <person name="Zhang G."/>
            <person name="Fan Y."/>
            <person name="Yao Y."/>
            <person name="Huang Z."/>
        </authorList>
    </citation>
    <scope>NUCLEOTIDE SEQUENCE [LARGE SCALE GENOMIC DNA]</scope>
</reference>
<dbReference type="SUPFAM" id="SSF54211">
    <property type="entry name" value="Ribosomal protein S5 domain 2-like"/>
    <property type="match status" value="1"/>
</dbReference>
<keyword evidence="2" id="KW-0687">Ribonucleoprotein</keyword>
<proteinExistence type="predicted"/>
<dbReference type="Proteomes" id="UP000011518">
    <property type="component" value="Unassembled WGS sequence"/>
</dbReference>
<evidence type="ECO:0000313" key="2">
    <source>
        <dbReference type="EMBL" id="ELW69002.1"/>
    </source>
</evidence>